<dbReference type="GO" id="GO:0005524">
    <property type="term" value="F:ATP binding"/>
    <property type="evidence" value="ECO:0007669"/>
    <property type="project" value="UniProtKB-KW"/>
</dbReference>
<evidence type="ECO:0000256" key="6">
    <source>
        <dbReference type="ARBA" id="ARBA00022840"/>
    </source>
</evidence>
<dbReference type="PATRIC" id="fig|1280947.3.peg.3585"/>
<evidence type="ECO:0000256" key="2">
    <source>
        <dbReference type="ARBA" id="ARBA00012438"/>
    </source>
</evidence>
<keyword evidence="4" id="KW-0547">Nucleotide-binding</keyword>
<evidence type="ECO:0000259" key="9">
    <source>
        <dbReference type="PROSITE" id="PS50109"/>
    </source>
</evidence>
<keyword evidence="3" id="KW-0808">Transferase</keyword>
<dbReference type="Pfam" id="PF13589">
    <property type="entry name" value="HATPase_c_3"/>
    <property type="match status" value="1"/>
</dbReference>
<keyword evidence="7" id="KW-0175">Coiled coil</keyword>
<sequence>MAREQLSFETDAAIIARLGQELVAKQETALAELVKNAFDADATDVVVRFSNESGKNLLEIIDNGLGMSRKELLAGFMRLASDTKAQEPKSKKFKRKRAGRKGIGRFAAQRLGARLELTTRAKGEKDALRLIVDWSKFSAGTNLEDVSVFLEPAERTSIGTSLVISDLRDDWSDSQIRRCWRTLIALQKPFPVAPVSSAPSDDPGFQVKFFKQDSLFSDDTLVVDLKTEILDHLHALIEVKVDEVGAARFRIQKNRFGEARPWRKIHHLTREGNFVPNYEHLKNVSMKAYYVVLDPSLLPSIVYTRVRDVLGREGGIRLYRNGFRVVPYGEPGDDWLGLGVLYAKRSMLAPIANRNFFGVVEIEDPDVEDFEEHTSREGLIETPAFVELRSLLSSALGTATQQLAEDRGRKTRAGRATTPPAKSDERFSALTESLRDAREAANEVAQQTKTPAAQNAAKKTAQALRLVQSEIKELEHLRSSYADESAMLRFLATLGMTTAEFSHETGMTFDAVRLDFSYIFERAEKEFGQEKKFIQHAERAKGMLARLDTLTSYLNTLAASRSLREISSVSMARAISDFERGVRDQARAQSIELEISIPEYDALFTKPIHGAEVASVLLNFYTNAVKAVRRGGGKRRMLISAERETGKDGRIRVLFCDSGDGIPDSAKSKIFDAFFTTSSAPSSLESDSEHSKGTGLGLWIVRQIAENSGGDVRVVAPPKGYSTCFQFALPAEDEDGRD</sequence>
<dbReference type="eggNOG" id="COG0323">
    <property type="taxonomic scope" value="Bacteria"/>
</dbReference>
<dbReference type="PROSITE" id="PS50109">
    <property type="entry name" value="HIS_KIN"/>
    <property type="match status" value="1"/>
</dbReference>
<feature type="domain" description="Histidine kinase" evidence="9">
    <location>
        <begin position="500"/>
        <end position="733"/>
    </location>
</feature>
<keyword evidence="5" id="KW-0418">Kinase</keyword>
<evidence type="ECO:0000256" key="1">
    <source>
        <dbReference type="ARBA" id="ARBA00000085"/>
    </source>
</evidence>
<dbReference type="InterPro" id="IPR005467">
    <property type="entry name" value="His_kinase_dom"/>
</dbReference>
<reference evidence="10 11" key="1">
    <citation type="journal article" date="2014" name="Antonie Van Leeuwenhoek">
        <title>Hyphomonas beringensis sp. nov. and Hyphomonas chukchiensis sp. nov., isolated from surface seawater of the Bering Sea and Chukchi Sea.</title>
        <authorList>
            <person name="Li C."/>
            <person name="Lai Q."/>
            <person name="Li G."/>
            <person name="Dong C."/>
            <person name="Wang J."/>
            <person name="Liao Y."/>
            <person name="Shao Z."/>
        </authorList>
    </citation>
    <scope>NUCLEOTIDE SEQUENCE [LARGE SCALE GENOMIC DNA]</scope>
    <source>
        <strain evidence="10 11">BH-BN04-4</strain>
    </source>
</reference>
<evidence type="ECO:0000256" key="7">
    <source>
        <dbReference type="SAM" id="Coils"/>
    </source>
</evidence>
<dbReference type="STRING" id="1280947.HY30_10670"/>
<evidence type="ECO:0000313" key="10">
    <source>
        <dbReference type="EMBL" id="KCZ53955.1"/>
    </source>
</evidence>
<dbReference type="InterPro" id="IPR036890">
    <property type="entry name" value="HATPase_C_sf"/>
</dbReference>
<protein>
    <recommendedName>
        <fullName evidence="2">histidine kinase</fullName>
        <ecNumber evidence="2">2.7.13.3</ecNumber>
    </recommendedName>
</protein>
<keyword evidence="6" id="KW-0067">ATP-binding</keyword>
<comment type="caution">
    <text evidence="10">The sequence shown here is derived from an EMBL/GenBank/DDBJ whole genome shotgun (WGS) entry which is preliminary data.</text>
</comment>
<evidence type="ECO:0000256" key="3">
    <source>
        <dbReference type="ARBA" id="ARBA00022679"/>
    </source>
</evidence>
<evidence type="ECO:0000256" key="8">
    <source>
        <dbReference type="SAM" id="MobiDB-lite"/>
    </source>
</evidence>
<name>A0A062UCT6_9PROT</name>
<dbReference type="InterPro" id="IPR050980">
    <property type="entry name" value="2C_sensor_his_kinase"/>
</dbReference>
<dbReference type="AlphaFoldDB" id="A0A062UCT6"/>
<dbReference type="PRINTS" id="PR00344">
    <property type="entry name" value="BCTRLSENSOR"/>
</dbReference>
<gene>
    <name evidence="10" type="ORF">HY30_10670</name>
</gene>
<evidence type="ECO:0000313" key="11">
    <source>
        <dbReference type="Proteomes" id="UP000027190"/>
    </source>
</evidence>
<dbReference type="GO" id="GO:0004673">
    <property type="term" value="F:protein histidine kinase activity"/>
    <property type="evidence" value="ECO:0007669"/>
    <property type="project" value="UniProtKB-EC"/>
</dbReference>
<dbReference type="InterPro" id="IPR003594">
    <property type="entry name" value="HATPase_dom"/>
</dbReference>
<dbReference type="InterPro" id="IPR004358">
    <property type="entry name" value="Sig_transdc_His_kin-like_C"/>
</dbReference>
<dbReference type="EMBL" id="AWFG01000085">
    <property type="protein sequence ID" value="KCZ53955.1"/>
    <property type="molecule type" value="Genomic_DNA"/>
</dbReference>
<feature type="region of interest" description="Disordered" evidence="8">
    <location>
        <begin position="402"/>
        <end position="425"/>
    </location>
</feature>
<proteinExistence type="predicted"/>
<dbReference type="PANTHER" id="PTHR44936:SF10">
    <property type="entry name" value="SENSOR PROTEIN RSTB"/>
    <property type="match status" value="1"/>
</dbReference>
<dbReference type="Gene3D" id="3.30.565.10">
    <property type="entry name" value="Histidine kinase-like ATPase, C-terminal domain"/>
    <property type="match status" value="2"/>
</dbReference>
<dbReference type="EC" id="2.7.13.3" evidence="2"/>
<organism evidence="10 11">
    <name type="scientific">Hyphomonas chukchiensis</name>
    <dbReference type="NCBI Taxonomy" id="1280947"/>
    <lineage>
        <taxon>Bacteria</taxon>
        <taxon>Pseudomonadati</taxon>
        <taxon>Pseudomonadota</taxon>
        <taxon>Alphaproteobacteria</taxon>
        <taxon>Hyphomonadales</taxon>
        <taxon>Hyphomonadaceae</taxon>
        <taxon>Hyphomonas</taxon>
    </lineage>
</organism>
<dbReference type="eggNOG" id="COG2205">
    <property type="taxonomic scope" value="Bacteria"/>
</dbReference>
<dbReference type="SMART" id="SM00387">
    <property type="entry name" value="HATPase_c"/>
    <property type="match status" value="1"/>
</dbReference>
<dbReference type="Pfam" id="PF02518">
    <property type="entry name" value="HATPase_c"/>
    <property type="match status" value="1"/>
</dbReference>
<feature type="coiled-coil region" evidence="7">
    <location>
        <begin position="457"/>
        <end position="484"/>
    </location>
</feature>
<evidence type="ECO:0000256" key="4">
    <source>
        <dbReference type="ARBA" id="ARBA00022741"/>
    </source>
</evidence>
<evidence type="ECO:0000256" key="5">
    <source>
        <dbReference type="ARBA" id="ARBA00022777"/>
    </source>
</evidence>
<keyword evidence="11" id="KW-1185">Reference proteome</keyword>
<dbReference type="OrthoDB" id="9816482at2"/>
<accession>A0A062UCT6</accession>
<dbReference type="PANTHER" id="PTHR44936">
    <property type="entry name" value="SENSOR PROTEIN CREC"/>
    <property type="match status" value="1"/>
</dbReference>
<dbReference type="SUPFAM" id="SSF55874">
    <property type="entry name" value="ATPase domain of HSP90 chaperone/DNA topoisomerase II/histidine kinase"/>
    <property type="match status" value="2"/>
</dbReference>
<comment type="catalytic activity">
    <reaction evidence="1">
        <text>ATP + protein L-histidine = ADP + protein N-phospho-L-histidine.</text>
        <dbReference type="EC" id="2.7.13.3"/>
    </reaction>
</comment>
<dbReference type="Proteomes" id="UP000027190">
    <property type="component" value="Unassembled WGS sequence"/>
</dbReference>
<dbReference type="RefSeq" id="WP_034744359.1">
    <property type="nucleotide sequence ID" value="NZ_AWFG01000085.1"/>
</dbReference>